<evidence type="ECO:0000259" key="3">
    <source>
        <dbReference type="PROSITE" id="PS50801"/>
    </source>
</evidence>
<reference evidence="4 5" key="1">
    <citation type="journal article" date="2018" name="J. Microbiol.">
        <title>Baekduia soli gen. nov., sp. nov., a novel bacterium isolated from the soil of Baekdu Mountain and proposal of a novel family name, Baekduiaceae fam. nov.</title>
        <authorList>
            <person name="An D.S."/>
            <person name="Siddiqi M.Z."/>
            <person name="Kim K.H."/>
            <person name="Yu H.S."/>
            <person name="Im W.T."/>
        </authorList>
    </citation>
    <scope>NUCLEOTIDE SEQUENCE [LARGE SCALE GENOMIC DNA]</scope>
    <source>
        <strain evidence="4 5">BR7-21</strain>
    </source>
</reference>
<comment type="similarity">
    <text evidence="1 2">Belongs to the anti-sigma-factor antagonist family.</text>
</comment>
<dbReference type="SUPFAM" id="SSF52091">
    <property type="entry name" value="SpoIIaa-like"/>
    <property type="match status" value="1"/>
</dbReference>
<dbReference type="CDD" id="cd07043">
    <property type="entry name" value="STAS_anti-anti-sigma_factors"/>
    <property type="match status" value="1"/>
</dbReference>
<evidence type="ECO:0000256" key="2">
    <source>
        <dbReference type="RuleBase" id="RU003749"/>
    </source>
</evidence>
<dbReference type="InterPro" id="IPR002645">
    <property type="entry name" value="STAS_dom"/>
</dbReference>
<keyword evidence="5" id="KW-1185">Reference proteome</keyword>
<feature type="domain" description="STAS" evidence="3">
    <location>
        <begin position="21"/>
        <end position="124"/>
    </location>
</feature>
<dbReference type="Gene3D" id="3.30.750.24">
    <property type="entry name" value="STAS domain"/>
    <property type="match status" value="1"/>
</dbReference>
<gene>
    <name evidence="4" type="ORF">FSW04_06985</name>
</gene>
<dbReference type="NCBIfam" id="TIGR00377">
    <property type="entry name" value="ant_ant_sig"/>
    <property type="match status" value="1"/>
</dbReference>
<dbReference type="KEGG" id="bsol:FSW04_06985"/>
<dbReference type="EMBL" id="CP042430">
    <property type="protein sequence ID" value="QEC47352.1"/>
    <property type="molecule type" value="Genomic_DNA"/>
</dbReference>
<protein>
    <recommendedName>
        <fullName evidence="2">Anti-sigma factor antagonist</fullName>
    </recommendedName>
</protein>
<dbReference type="Proteomes" id="UP000321805">
    <property type="component" value="Chromosome"/>
</dbReference>
<dbReference type="OrthoDB" id="9793697at2"/>
<dbReference type="InterPro" id="IPR003658">
    <property type="entry name" value="Anti-sigma_ant"/>
</dbReference>
<dbReference type="PANTHER" id="PTHR33495:SF2">
    <property type="entry name" value="ANTI-SIGMA FACTOR ANTAGONIST TM_1081-RELATED"/>
    <property type="match status" value="1"/>
</dbReference>
<dbReference type="InterPro" id="IPR036513">
    <property type="entry name" value="STAS_dom_sf"/>
</dbReference>
<name>A0A5B8U347_9ACTN</name>
<dbReference type="GO" id="GO:0043856">
    <property type="term" value="F:anti-sigma factor antagonist activity"/>
    <property type="evidence" value="ECO:0007669"/>
    <property type="project" value="InterPro"/>
</dbReference>
<evidence type="ECO:0000313" key="4">
    <source>
        <dbReference type="EMBL" id="QEC47352.1"/>
    </source>
</evidence>
<dbReference type="PANTHER" id="PTHR33495">
    <property type="entry name" value="ANTI-SIGMA FACTOR ANTAGONIST TM_1081-RELATED-RELATED"/>
    <property type="match status" value="1"/>
</dbReference>
<dbReference type="Pfam" id="PF01740">
    <property type="entry name" value="STAS"/>
    <property type="match status" value="1"/>
</dbReference>
<evidence type="ECO:0000313" key="5">
    <source>
        <dbReference type="Proteomes" id="UP000321805"/>
    </source>
</evidence>
<proteinExistence type="inferred from homology"/>
<evidence type="ECO:0000256" key="1">
    <source>
        <dbReference type="ARBA" id="ARBA00009013"/>
    </source>
</evidence>
<dbReference type="AlphaFoldDB" id="A0A5B8U347"/>
<accession>A0A5B8U347</accession>
<dbReference type="PROSITE" id="PS50801">
    <property type="entry name" value="STAS"/>
    <property type="match status" value="1"/>
</dbReference>
<organism evidence="4 5">
    <name type="scientific">Baekduia soli</name>
    <dbReference type="NCBI Taxonomy" id="496014"/>
    <lineage>
        <taxon>Bacteria</taxon>
        <taxon>Bacillati</taxon>
        <taxon>Actinomycetota</taxon>
        <taxon>Thermoleophilia</taxon>
        <taxon>Solirubrobacterales</taxon>
        <taxon>Baekduiaceae</taxon>
        <taxon>Baekduia</taxon>
    </lineage>
</organism>
<sequence length="124" mass="13302">MTFRVRRARLGAVEGTQPPPFSVDVRQRDDAVLVAVAGELDLATAGEVETAVMDPVRDARHVVLDLRDLAFMDSSGVRVVVAAHLAAEEHGGRLSLVRLAEGSPVQRVLEISGLDTVLHQVDDA</sequence>